<dbReference type="AlphaFoldDB" id="A0A484F5S2"/>
<dbReference type="InterPro" id="IPR052188">
    <property type="entry name" value="Ni-pincer_cofactor_biosynth"/>
</dbReference>
<dbReference type="PANTHER" id="PTHR43169:SF2">
    <property type="entry name" value="NAD_GMP SYNTHASE DOMAIN-CONTAINING PROTEIN"/>
    <property type="match status" value="1"/>
</dbReference>
<dbReference type="SUPFAM" id="SSF52402">
    <property type="entry name" value="Adenine nucleotide alpha hydrolases-like"/>
    <property type="match status" value="1"/>
</dbReference>
<organism evidence="1 2">
    <name type="scientific">Methanimicrococcus blatticola</name>
    <dbReference type="NCBI Taxonomy" id="91560"/>
    <lineage>
        <taxon>Archaea</taxon>
        <taxon>Methanobacteriati</taxon>
        <taxon>Methanobacteriota</taxon>
        <taxon>Stenosarchaea group</taxon>
        <taxon>Methanomicrobia</taxon>
        <taxon>Methanosarcinales</taxon>
        <taxon>Methanosarcinaceae</taxon>
        <taxon>Methanimicrococcus</taxon>
    </lineage>
</organism>
<dbReference type="NCBIfam" id="TIGR00268">
    <property type="entry name" value="ATP-dependent sacrificial sulfur transferase LarE"/>
    <property type="match status" value="1"/>
</dbReference>
<dbReference type="GO" id="GO:0016783">
    <property type="term" value="F:sulfurtransferase activity"/>
    <property type="evidence" value="ECO:0007669"/>
    <property type="project" value="InterPro"/>
</dbReference>
<dbReference type="Gene3D" id="3.40.50.620">
    <property type="entry name" value="HUPs"/>
    <property type="match status" value="1"/>
</dbReference>
<comment type="caution">
    <text evidence="1">The sequence shown here is derived from an EMBL/GenBank/DDBJ whole genome shotgun (WGS) entry which is preliminary data.</text>
</comment>
<dbReference type="InterPro" id="IPR014729">
    <property type="entry name" value="Rossmann-like_a/b/a_fold"/>
</dbReference>
<reference evidence="1 2" key="1">
    <citation type="submission" date="2019-03" db="EMBL/GenBank/DDBJ databases">
        <title>Genomic Encyclopedia of Type Strains, Phase IV (KMG-IV): sequencing the most valuable type-strain genomes for metagenomic binning, comparative biology and taxonomic classification.</title>
        <authorList>
            <person name="Goeker M."/>
        </authorList>
    </citation>
    <scope>NUCLEOTIDE SEQUENCE [LARGE SCALE GENOMIC DNA]</scope>
    <source>
        <strain evidence="1 2">DSM 13328</strain>
    </source>
</reference>
<dbReference type="InterPro" id="IPR005232">
    <property type="entry name" value="LarE"/>
</dbReference>
<name>A0A484F5S2_9EURY</name>
<evidence type="ECO:0000313" key="1">
    <source>
        <dbReference type="EMBL" id="TDQ70230.1"/>
    </source>
</evidence>
<dbReference type="PIRSF" id="PIRSF006661">
    <property type="entry name" value="PP-lp_UCP006661"/>
    <property type="match status" value="1"/>
</dbReference>
<evidence type="ECO:0000313" key="2">
    <source>
        <dbReference type="Proteomes" id="UP000294855"/>
    </source>
</evidence>
<keyword evidence="2" id="KW-1185">Reference proteome</keyword>
<dbReference type="PANTHER" id="PTHR43169">
    <property type="entry name" value="EXSB FAMILY PROTEIN"/>
    <property type="match status" value="1"/>
</dbReference>
<sequence length="287" mass="32169">MTKTGKNEALSAYFENQKSVLIAFSGGVDSALLASFAAAAGINALAVTVKTELVSDREIQNALETANEIGILHIFIEKKMLEIPEIKNNQKDRCYACKKEMFETLLKYAEDNGFETVIEGTNYSDKLMNDSNEIPRPGYSALLELKEKRGAKLPKIETPLADLKITKEEIREIARRKNLAVADKPSMSCLATRFSYDFPLTSEILKTIDAAEKMIENLGARQIRIRCHTDDTGRNIARVEVGKGEGRIFFDEKNQKGIEEFILFLKQNGFSYMTIDLEGFRSGSMDI</sequence>
<dbReference type="RefSeq" id="WP_133517036.1">
    <property type="nucleotide sequence ID" value="NZ_JAHDUW010000006.1"/>
</dbReference>
<proteinExistence type="predicted"/>
<accession>A0A484F5S2</accession>
<dbReference type="Proteomes" id="UP000294855">
    <property type="component" value="Unassembled WGS sequence"/>
</dbReference>
<dbReference type="Pfam" id="PF03054">
    <property type="entry name" value="tRNA_Me_trans"/>
    <property type="match status" value="1"/>
</dbReference>
<protein>
    <submittedName>
        <fullName evidence="1">Uncharacterized protein</fullName>
    </submittedName>
</protein>
<dbReference type="EMBL" id="SNYS01000006">
    <property type="protein sequence ID" value="TDQ70230.1"/>
    <property type="molecule type" value="Genomic_DNA"/>
</dbReference>
<gene>
    <name evidence="1" type="ORF">C7391_0571</name>
</gene>
<dbReference type="OrthoDB" id="61764at2157"/>